<name>A0A8H2X698_9AGAM</name>
<organism evidence="2 4">
    <name type="scientific">Rhizoctonia solani</name>
    <dbReference type="NCBI Taxonomy" id="456999"/>
    <lineage>
        <taxon>Eukaryota</taxon>
        <taxon>Fungi</taxon>
        <taxon>Dikarya</taxon>
        <taxon>Basidiomycota</taxon>
        <taxon>Agaricomycotina</taxon>
        <taxon>Agaricomycetes</taxon>
        <taxon>Cantharellales</taxon>
        <taxon>Ceratobasidiaceae</taxon>
        <taxon>Rhizoctonia</taxon>
    </lineage>
</organism>
<dbReference type="EMBL" id="CAJMWY010000157">
    <property type="protein sequence ID" value="CAE6418967.1"/>
    <property type="molecule type" value="Genomic_DNA"/>
</dbReference>
<comment type="caution">
    <text evidence="2">The sequence shown here is derived from an EMBL/GenBank/DDBJ whole genome shotgun (WGS) entry which is preliminary data.</text>
</comment>
<dbReference type="Proteomes" id="UP000663888">
    <property type="component" value="Unassembled WGS sequence"/>
</dbReference>
<gene>
    <name evidence="2" type="ORF">RDB_LOCUS10782</name>
    <name evidence="3" type="ORF">RDB_LOCUS96973</name>
</gene>
<accession>A0A8H2X698</accession>
<sequence>MKAFTLVALFGLLGATSAAVVPQERRSEPISADSAMVKRCGYGGGRGRDIEPECIPEIPVVKKRCGYGGGRGRAINPECIPAIPE</sequence>
<evidence type="ECO:0000313" key="4">
    <source>
        <dbReference type="Proteomes" id="UP000663861"/>
    </source>
</evidence>
<keyword evidence="1" id="KW-0732">Signal</keyword>
<evidence type="ECO:0000313" key="2">
    <source>
        <dbReference type="EMBL" id="CAE6418967.1"/>
    </source>
</evidence>
<protein>
    <recommendedName>
        <fullName evidence="5">Kazal-like domain-containing protein</fullName>
    </recommendedName>
</protein>
<feature type="signal peptide" evidence="1">
    <location>
        <begin position="1"/>
        <end position="18"/>
    </location>
</feature>
<dbReference type="AlphaFoldDB" id="A0A8H2X698"/>
<feature type="chain" id="PRO_5036430390" description="Kazal-like domain-containing protein" evidence="1">
    <location>
        <begin position="19"/>
        <end position="85"/>
    </location>
</feature>
<dbReference type="Proteomes" id="UP000663861">
    <property type="component" value="Unassembled WGS sequence"/>
</dbReference>
<evidence type="ECO:0008006" key="5">
    <source>
        <dbReference type="Google" id="ProtNLM"/>
    </source>
</evidence>
<reference evidence="2" key="1">
    <citation type="submission" date="2021-01" db="EMBL/GenBank/DDBJ databases">
        <authorList>
            <person name="Kaushik A."/>
        </authorList>
    </citation>
    <scope>NUCLEOTIDE SEQUENCE</scope>
    <source>
        <strain evidence="3">AG4-R118</strain>
        <strain evidence="2">AG4-RS23</strain>
    </source>
</reference>
<evidence type="ECO:0000313" key="3">
    <source>
        <dbReference type="EMBL" id="CAE6464836.1"/>
    </source>
</evidence>
<proteinExistence type="predicted"/>
<dbReference type="EMBL" id="CAJMWX010001067">
    <property type="protein sequence ID" value="CAE6464836.1"/>
    <property type="molecule type" value="Genomic_DNA"/>
</dbReference>
<evidence type="ECO:0000256" key="1">
    <source>
        <dbReference type="SAM" id="SignalP"/>
    </source>
</evidence>